<evidence type="ECO:0000259" key="2">
    <source>
        <dbReference type="PROSITE" id="PS51833"/>
    </source>
</evidence>
<accession>A0A7X9XP91</accession>
<dbReference type="PIRSF" id="PIRSF003180">
    <property type="entry name" value="DiGMPpdiest_YuxH"/>
    <property type="match status" value="1"/>
</dbReference>
<feature type="domain" description="HDOD" evidence="2">
    <location>
        <begin position="199"/>
        <end position="386"/>
    </location>
</feature>
<dbReference type="RefSeq" id="WP_168981992.1">
    <property type="nucleotide sequence ID" value="NZ_JABAGD010000017.1"/>
</dbReference>
<dbReference type="PANTHER" id="PTHR33525">
    <property type="match status" value="1"/>
</dbReference>
<dbReference type="SMART" id="SM00052">
    <property type="entry name" value="EAL"/>
    <property type="match status" value="1"/>
</dbReference>
<reference evidence="3 4" key="1">
    <citation type="submission" date="2020-04" db="EMBL/GenBank/DDBJ databases">
        <authorList>
            <person name="Hitch T.C.A."/>
            <person name="Wylensek D."/>
            <person name="Clavel T."/>
        </authorList>
    </citation>
    <scope>NUCLEOTIDE SEQUENCE [LARGE SCALE GENOMIC DNA]</scope>
    <source>
        <strain evidence="3 4">WB01_NA02</strain>
    </source>
</reference>
<dbReference type="InterPro" id="IPR013976">
    <property type="entry name" value="HDOD"/>
</dbReference>
<evidence type="ECO:0000313" key="3">
    <source>
        <dbReference type="EMBL" id="NMF05312.1"/>
    </source>
</evidence>
<dbReference type="InterPro" id="IPR014408">
    <property type="entry name" value="dGMP_Pdiesterase_EAL/HD-GYP"/>
</dbReference>
<dbReference type="PROSITE" id="PS51833">
    <property type="entry name" value="HDOD"/>
    <property type="match status" value="1"/>
</dbReference>
<dbReference type="Pfam" id="PF00563">
    <property type="entry name" value="EAL"/>
    <property type="match status" value="1"/>
</dbReference>
<name>A0A7X9XP91_CLOBE</name>
<sequence length="403" mass="47066">MDIFVARQPIFNRKNEVVAYELLFRNGQNNFYNNANGDEATLKVIANTFYTFDFKDITDNKKAFINFTEELIKKEIATILPKEYVVIEILENIEPNDEIVDACKRLKKRGFILALDDFVFHTKYIKLIEIADIIKIDFRITTGGERKKVFELKKINNKIKFLAEKVENKDEYDEALKLGYSYFQGYYFSKPIVLSRKNIPTNKDTAIKILKLINKDDFDFNKLEELIIKDLGLSYKIIKLINSSAYCLKNEVRSIRYAIALLGRKEIIKWLYVVLLNDLKENNTDELIKVSLQRAKLCELICNMSEYKNNVYSAYMVGLFSVMDAILNCSIEVILKELYIDDEIKEGLIEKDNFLNKILKLAINYEKGQWENVEFYTKEIGVNDNKLTEAYIDAIKWADDVVS</sequence>
<dbReference type="InterPro" id="IPR001633">
    <property type="entry name" value="EAL_dom"/>
</dbReference>
<dbReference type="SUPFAM" id="SSF141868">
    <property type="entry name" value="EAL domain-like"/>
    <property type="match status" value="1"/>
</dbReference>
<comment type="caution">
    <text evidence="3">The sequence shown here is derived from an EMBL/GenBank/DDBJ whole genome shotgun (WGS) entry which is preliminary data.</text>
</comment>
<dbReference type="PANTHER" id="PTHR33525:SF4">
    <property type="entry name" value="CYCLIC DI-GMP PHOSPHODIESTERASE CDGJ"/>
    <property type="match status" value="1"/>
</dbReference>
<feature type="domain" description="EAL" evidence="1">
    <location>
        <begin position="1"/>
        <end position="205"/>
    </location>
</feature>
<dbReference type="InterPro" id="IPR035919">
    <property type="entry name" value="EAL_sf"/>
</dbReference>
<gene>
    <name evidence="3" type="ORF">HF849_11245</name>
</gene>
<dbReference type="AlphaFoldDB" id="A0A7X9XP91"/>
<dbReference type="Proteomes" id="UP000587880">
    <property type="component" value="Unassembled WGS sequence"/>
</dbReference>
<dbReference type="EMBL" id="JABAGD010000017">
    <property type="protein sequence ID" value="NMF05312.1"/>
    <property type="molecule type" value="Genomic_DNA"/>
</dbReference>
<protein>
    <submittedName>
        <fullName evidence="3">HDOD domain-containing protein</fullName>
    </submittedName>
</protein>
<dbReference type="Pfam" id="PF08668">
    <property type="entry name" value="HDOD"/>
    <property type="match status" value="1"/>
</dbReference>
<dbReference type="PROSITE" id="PS50883">
    <property type="entry name" value="EAL"/>
    <property type="match status" value="1"/>
</dbReference>
<proteinExistence type="predicted"/>
<organism evidence="3 4">
    <name type="scientific">Clostridium beijerinckii</name>
    <name type="common">Clostridium MP</name>
    <dbReference type="NCBI Taxonomy" id="1520"/>
    <lineage>
        <taxon>Bacteria</taxon>
        <taxon>Bacillati</taxon>
        <taxon>Bacillota</taxon>
        <taxon>Clostridia</taxon>
        <taxon>Eubacteriales</taxon>
        <taxon>Clostridiaceae</taxon>
        <taxon>Clostridium</taxon>
    </lineage>
</organism>
<evidence type="ECO:0000259" key="1">
    <source>
        <dbReference type="PROSITE" id="PS50883"/>
    </source>
</evidence>
<dbReference type="Gene3D" id="1.10.3210.10">
    <property type="entry name" value="Hypothetical protein af1432"/>
    <property type="match status" value="1"/>
</dbReference>
<evidence type="ECO:0000313" key="4">
    <source>
        <dbReference type="Proteomes" id="UP000587880"/>
    </source>
</evidence>
<dbReference type="SUPFAM" id="SSF109604">
    <property type="entry name" value="HD-domain/PDEase-like"/>
    <property type="match status" value="1"/>
</dbReference>
<dbReference type="Gene3D" id="3.20.20.450">
    <property type="entry name" value="EAL domain"/>
    <property type="match status" value="1"/>
</dbReference>
<dbReference type="InterPro" id="IPR052340">
    <property type="entry name" value="RNase_Y/CdgJ"/>
</dbReference>